<gene>
    <name evidence="4" type="ORF">PPERSA_06093</name>
</gene>
<dbReference type="EMBL" id="LDAU01000098">
    <property type="protein sequence ID" value="KRX06211.1"/>
    <property type="molecule type" value="Genomic_DNA"/>
</dbReference>
<dbReference type="SUPFAM" id="SSF50978">
    <property type="entry name" value="WD40 repeat-like"/>
    <property type="match status" value="1"/>
</dbReference>
<evidence type="ECO:0000313" key="4">
    <source>
        <dbReference type="EMBL" id="KRX06211.1"/>
    </source>
</evidence>
<dbReference type="Gene3D" id="2.130.10.10">
    <property type="entry name" value="YVTN repeat-like/Quinoprotein amine dehydrogenase"/>
    <property type="match status" value="1"/>
</dbReference>
<evidence type="ECO:0000256" key="3">
    <source>
        <dbReference type="ARBA" id="ARBA00025740"/>
    </source>
</evidence>
<evidence type="ECO:0000256" key="2">
    <source>
        <dbReference type="ARBA" id="ARBA00022737"/>
    </source>
</evidence>
<protein>
    <submittedName>
        <fullName evidence="4">WD40-repeat-containing domain</fullName>
    </submittedName>
</protein>
<accession>A0A0V0QUX2</accession>
<keyword evidence="5" id="KW-1185">Reference proteome</keyword>
<dbReference type="InterPro" id="IPR015943">
    <property type="entry name" value="WD40/YVTN_repeat-like_dom_sf"/>
</dbReference>
<comment type="similarity">
    <text evidence="3">Belongs to the WD repeat PROPPIN family.</text>
</comment>
<dbReference type="InterPro" id="IPR036322">
    <property type="entry name" value="WD40_repeat_dom_sf"/>
</dbReference>
<dbReference type="PANTHER" id="PTHR11227">
    <property type="entry name" value="WD-REPEAT PROTEIN INTERACTING WITH PHOSPHOINOSIDES WIPI -RELATED"/>
    <property type="match status" value="1"/>
</dbReference>
<comment type="caution">
    <text evidence="4">The sequence shown here is derived from an EMBL/GenBank/DDBJ whole genome shotgun (WGS) entry which is preliminary data.</text>
</comment>
<evidence type="ECO:0000313" key="5">
    <source>
        <dbReference type="Proteomes" id="UP000054937"/>
    </source>
</evidence>
<name>A0A0V0QUX2_PSEPJ</name>
<dbReference type="InParanoid" id="A0A0V0QUX2"/>
<dbReference type="AlphaFoldDB" id="A0A0V0QUX2"/>
<keyword evidence="2" id="KW-0677">Repeat</keyword>
<evidence type="ECO:0000256" key="1">
    <source>
        <dbReference type="ARBA" id="ARBA00022574"/>
    </source>
</evidence>
<keyword evidence="1" id="KW-0853">WD repeat</keyword>
<proteinExistence type="inferred from homology"/>
<reference evidence="4 5" key="1">
    <citation type="journal article" date="2015" name="Sci. Rep.">
        <title>Genome of the facultative scuticociliatosis pathogen Pseudocohnilembus persalinus provides insight into its virulence through horizontal gene transfer.</title>
        <authorList>
            <person name="Xiong J."/>
            <person name="Wang G."/>
            <person name="Cheng J."/>
            <person name="Tian M."/>
            <person name="Pan X."/>
            <person name="Warren A."/>
            <person name="Jiang C."/>
            <person name="Yuan D."/>
            <person name="Miao W."/>
        </authorList>
    </citation>
    <scope>NUCLEOTIDE SEQUENCE [LARGE SCALE GENOMIC DNA]</scope>
    <source>
        <strain evidence="4">36N120E</strain>
    </source>
</reference>
<organism evidence="4 5">
    <name type="scientific">Pseudocohnilembus persalinus</name>
    <name type="common">Ciliate</name>
    <dbReference type="NCBI Taxonomy" id="266149"/>
    <lineage>
        <taxon>Eukaryota</taxon>
        <taxon>Sar</taxon>
        <taxon>Alveolata</taxon>
        <taxon>Ciliophora</taxon>
        <taxon>Intramacronucleata</taxon>
        <taxon>Oligohymenophorea</taxon>
        <taxon>Scuticociliatia</taxon>
        <taxon>Philasterida</taxon>
        <taxon>Pseudocohnilembidae</taxon>
        <taxon>Pseudocohnilembus</taxon>
    </lineage>
</organism>
<dbReference type="InterPro" id="IPR048720">
    <property type="entry name" value="PROPPIN"/>
</dbReference>
<dbReference type="Proteomes" id="UP000054937">
    <property type="component" value="Unassembled WGS sequence"/>
</dbReference>
<sequence length="471" mass="55764">MSQQKNDFQIKEQEGGVVMFDYKERQENQLIQNLKNQVKLEKREQYKQNYNQKLILDRILFFGSSGNFLCLGLERGFQLYDFGMFFQQNLQYSDKQDKCLVFRSQNQKKEFRKKYFKKMMKSIKLADWTVFNLSVGQDYKIALQFMQRKDEIYIWDQKSLCLFQSVQFNQEIKKFAYPKQNILVVLSVQFRLIIYNLEQNKVLLLRERISDFSISSQNIDQEQIYMMAYTSLEDEVSFCQKLFCYNFVLASEFEIDFAQNKDLKQLDYSFYSVSQQFNKFQAIQVSQDGSLVAVVSEFGQRIAILSTQNQGELVALLKRGNSSKIITDIQFSKDNFICAVVSYDKTDQNTSETLHVFDITNTNNTNGNKQQEINSKYQYDFNLWKDSAKKINFYYQSSLYNLLGPKIIFNEQSSCFNGEFKIALVSETNFFFVVQGNVFQDPKEFPKKINLNDNVNYQTWMHQEQDMEIIP</sequence>
<dbReference type="OMA" id="EDEGTIH"/>